<keyword evidence="4" id="KW-1185">Reference proteome</keyword>
<keyword evidence="1" id="KW-0732">Signal</keyword>
<dbReference type="SUPFAM" id="SSF56601">
    <property type="entry name" value="beta-lactamase/transpeptidase-like"/>
    <property type="match status" value="1"/>
</dbReference>
<dbReference type="STRING" id="1849968.A8C32_01265"/>
<accession>A0A1E5T9U9</accession>
<name>A0A1E5T9U9_9FLAO</name>
<evidence type="ECO:0000313" key="3">
    <source>
        <dbReference type="EMBL" id="OEK08118.1"/>
    </source>
</evidence>
<evidence type="ECO:0000256" key="1">
    <source>
        <dbReference type="SAM" id="SignalP"/>
    </source>
</evidence>
<sequence>MKRLLVLFLLISSLCFSQQEKFKQLDSLLEQLSLNNKIMGTIVVSKNGHIIYDKSVGFANILEDKKIPITKKSKFRIASITKSYTATMVFQLINEGKLRLTDKLSNYFPKIPNAENIAIENLLNHSSGLFEITRDNGFKVWHLEETTQVEMLARMQKHPAVFQPNEKNEYSNTNFILLGYIIEKIDKTSYAEALQKRIVDRIGVKNTYFGGKINAKNNECFSYYYKKGVLTISGETDMSNPGGAGGIVSTPYDLITFYEALFSNKLMSKESFSKMILTKGKVYGSGIFKEEMYGQDFYGHGGSIDGFRSSLKHIPKEKITIALITNALDYGLDNIVNNAFLASQNKSLELLKYYTETIELTEEKIKSYAGDYEGIHGSEKIPFILTFVADGKVLKGGPNRNNLIRLKAIKKNEFVHEKLGIHLKFNLEEKTLIFSQSGIESQTLTKKQ</sequence>
<dbReference type="EMBL" id="MDJD01000034">
    <property type="protein sequence ID" value="OEK08118.1"/>
    <property type="molecule type" value="Genomic_DNA"/>
</dbReference>
<dbReference type="InterPro" id="IPR001466">
    <property type="entry name" value="Beta-lactam-related"/>
</dbReference>
<feature type="domain" description="Beta-lactamase-related" evidence="2">
    <location>
        <begin position="41"/>
        <end position="343"/>
    </location>
</feature>
<dbReference type="PANTHER" id="PTHR46825">
    <property type="entry name" value="D-ALANYL-D-ALANINE-CARBOXYPEPTIDASE/ENDOPEPTIDASE AMPH"/>
    <property type="match status" value="1"/>
</dbReference>
<evidence type="ECO:0000259" key="2">
    <source>
        <dbReference type="Pfam" id="PF00144"/>
    </source>
</evidence>
<organism evidence="3 4">
    <name type="scientific">Flavivirga aquatica</name>
    <dbReference type="NCBI Taxonomy" id="1849968"/>
    <lineage>
        <taxon>Bacteria</taxon>
        <taxon>Pseudomonadati</taxon>
        <taxon>Bacteroidota</taxon>
        <taxon>Flavobacteriia</taxon>
        <taxon>Flavobacteriales</taxon>
        <taxon>Flavobacteriaceae</taxon>
        <taxon>Flavivirga</taxon>
    </lineage>
</organism>
<feature type="chain" id="PRO_5009186186" description="Beta-lactamase-related domain-containing protein" evidence="1">
    <location>
        <begin position="18"/>
        <end position="448"/>
    </location>
</feature>
<dbReference type="Proteomes" id="UP000095713">
    <property type="component" value="Unassembled WGS sequence"/>
</dbReference>
<dbReference type="RefSeq" id="WP_069829629.1">
    <property type="nucleotide sequence ID" value="NZ_MDJD01000034.1"/>
</dbReference>
<evidence type="ECO:0000313" key="4">
    <source>
        <dbReference type="Proteomes" id="UP000095713"/>
    </source>
</evidence>
<dbReference type="OrthoDB" id="9793489at2"/>
<proteinExistence type="predicted"/>
<dbReference type="PANTHER" id="PTHR46825:SF7">
    <property type="entry name" value="D-ALANYL-D-ALANINE CARBOXYPEPTIDASE"/>
    <property type="match status" value="1"/>
</dbReference>
<feature type="signal peptide" evidence="1">
    <location>
        <begin position="1"/>
        <end position="17"/>
    </location>
</feature>
<dbReference type="Pfam" id="PF00144">
    <property type="entry name" value="Beta-lactamase"/>
    <property type="match status" value="1"/>
</dbReference>
<dbReference type="InterPro" id="IPR050491">
    <property type="entry name" value="AmpC-like"/>
</dbReference>
<dbReference type="AlphaFoldDB" id="A0A1E5T9U9"/>
<dbReference type="InterPro" id="IPR012338">
    <property type="entry name" value="Beta-lactam/transpept-like"/>
</dbReference>
<protein>
    <recommendedName>
        <fullName evidence="2">Beta-lactamase-related domain-containing protein</fullName>
    </recommendedName>
</protein>
<reference evidence="3 4" key="1">
    <citation type="submission" date="2016-05" db="EMBL/GenBank/DDBJ databases">
        <title>Draft Genome Sequence of Algibacter sp. Strain SK-16 Isolated from the Surface Water of Aburatsubo Inlet.</title>
        <authorList>
            <person name="Wong S.-K."/>
            <person name="Yoshizawa S."/>
            <person name="Nakajima Y."/>
            <person name="Ogura Y."/>
            <person name="Tetsuya H."/>
            <person name="Hamasaki K."/>
        </authorList>
    </citation>
    <scope>NUCLEOTIDE SEQUENCE [LARGE SCALE GENOMIC DNA]</scope>
    <source>
        <strain evidence="3 4">SK-16</strain>
    </source>
</reference>
<comment type="caution">
    <text evidence="3">The sequence shown here is derived from an EMBL/GenBank/DDBJ whole genome shotgun (WGS) entry which is preliminary data.</text>
</comment>
<dbReference type="Gene3D" id="3.40.710.10">
    <property type="entry name" value="DD-peptidase/beta-lactamase superfamily"/>
    <property type="match status" value="1"/>
</dbReference>
<gene>
    <name evidence="3" type="ORF">A8C32_01265</name>
</gene>